<evidence type="ECO:0000256" key="4">
    <source>
        <dbReference type="ARBA" id="ARBA00023163"/>
    </source>
</evidence>
<dbReference type="SUPFAM" id="SSF48498">
    <property type="entry name" value="Tetracyclin repressor-like, C-terminal domain"/>
    <property type="match status" value="1"/>
</dbReference>
<keyword evidence="1" id="KW-0678">Repressor</keyword>
<dbReference type="InterPro" id="IPR039538">
    <property type="entry name" value="BetI_C"/>
</dbReference>
<dbReference type="PROSITE" id="PS01081">
    <property type="entry name" value="HTH_TETR_1"/>
    <property type="match status" value="1"/>
</dbReference>
<keyword evidence="4" id="KW-0804">Transcription</keyword>
<dbReference type="PANTHER" id="PTHR30055:SF234">
    <property type="entry name" value="HTH-TYPE TRANSCRIPTIONAL REGULATOR BETI"/>
    <property type="match status" value="1"/>
</dbReference>
<dbReference type="PANTHER" id="PTHR30055">
    <property type="entry name" value="HTH-TYPE TRANSCRIPTIONAL REGULATOR RUTR"/>
    <property type="match status" value="1"/>
</dbReference>
<dbReference type="AlphaFoldDB" id="A0A5N0UJV8"/>
<dbReference type="EMBL" id="VMNW02000148">
    <property type="protein sequence ID" value="KAA9149219.1"/>
    <property type="molecule type" value="Genomic_DNA"/>
</dbReference>
<feature type="domain" description="HTH tetR-type" evidence="6">
    <location>
        <begin position="16"/>
        <end position="76"/>
    </location>
</feature>
<keyword evidence="2" id="KW-0805">Transcription regulation</keyword>
<accession>A0A5N0UJV8</accession>
<name>A0A5N0UJV8_9PSEU</name>
<dbReference type="GO" id="GO:0000976">
    <property type="term" value="F:transcription cis-regulatory region binding"/>
    <property type="evidence" value="ECO:0007669"/>
    <property type="project" value="TreeGrafter"/>
</dbReference>
<sequence>MSGKARRGMARRVRDPRSRDQLVDAAWRLVARLGPASTTLRAVAAEAGVTTGSVTHYFEDKAELMAAVLRHNGDVATERVVQAVGAKRGLAAAKQATLALLPLDDVRFRCWQVWLAFWSQAPGQVREGGFLDGYREWSGKVAAYLAEAVEDGELPAGLDLRHEINVLGALVAGTGLLAGSDEAGRAQLRRRARRVFGEHFEALAARKVS</sequence>
<dbReference type="GO" id="GO:0003700">
    <property type="term" value="F:DNA-binding transcription factor activity"/>
    <property type="evidence" value="ECO:0007669"/>
    <property type="project" value="TreeGrafter"/>
</dbReference>
<evidence type="ECO:0000256" key="5">
    <source>
        <dbReference type="PROSITE-ProRule" id="PRU00335"/>
    </source>
</evidence>
<dbReference type="Pfam" id="PF13977">
    <property type="entry name" value="TetR_C_6"/>
    <property type="match status" value="1"/>
</dbReference>
<dbReference type="PROSITE" id="PS50977">
    <property type="entry name" value="HTH_TETR_2"/>
    <property type="match status" value="1"/>
</dbReference>
<dbReference type="InterPro" id="IPR036271">
    <property type="entry name" value="Tet_transcr_reg_TetR-rel_C_sf"/>
</dbReference>
<gene>
    <name evidence="7" type="ORF">FPZ12_043700</name>
</gene>
<dbReference type="InterPro" id="IPR050109">
    <property type="entry name" value="HTH-type_TetR-like_transc_reg"/>
</dbReference>
<protein>
    <submittedName>
        <fullName evidence="7">TetR/AcrR family transcriptional regulator</fullName>
    </submittedName>
</protein>
<keyword evidence="3 5" id="KW-0238">DNA-binding</keyword>
<keyword evidence="8" id="KW-1185">Reference proteome</keyword>
<evidence type="ECO:0000256" key="1">
    <source>
        <dbReference type="ARBA" id="ARBA00022491"/>
    </source>
</evidence>
<comment type="caution">
    <text evidence="7">The sequence shown here is derived from an EMBL/GenBank/DDBJ whole genome shotgun (WGS) entry which is preliminary data.</text>
</comment>
<dbReference type="InterPro" id="IPR001647">
    <property type="entry name" value="HTH_TetR"/>
</dbReference>
<dbReference type="InterPro" id="IPR009057">
    <property type="entry name" value="Homeodomain-like_sf"/>
</dbReference>
<proteinExistence type="predicted"/>
<evidence type="ECO:0000313" key="7">
    <source>
        <dbReference type="EMBL" id="KAA9149219.1"/>
    </source>
</evidence>
<dbReference type="Pfam" id="PF00440">
    <property type="entry name" value="TetR_N"/>
    <property type="match status" value="1"/>
</dbReference>
<evidence type="ECO:0000313" key="8">
    <source>
        <dbReference type="Proteomes" id="UP000319769"/>
    </source>
</evidence>
<dbReference type="SUPFAM" id="SSF46689">
    <property type="entry name" value="Homeodomain-like"/>
    <property type="match status" value="1"/>
</dbReference>
<evidence type="ECO:0000256" key="3">
    <source>
        <dbReference type="ARBA" id="ARBA00023125"/>
    </source>
</evidence>
<organism evidence="7 8">
    <name type="scientific">Amycolatopsis acidicola</name>
    <dbReference type="NCBI Taxonomy" id="2596893"/>
    <lineage>
        <taxon>Bacteria</taxon>
        <taxon>Bacillati</taxon>
        <taxon>Actinomycetota</taxon>
        <taxon>Actinomycetes</taxon>
        <taxon>Pseudonocardiales</taxon>
        <taxon>Pseudonocardiaceae</taxon>
        <taxon>Amycolatopsis</taxon>
    </lineage>
</organism>
<evidence type="ECO:0000259" key="6">
    <source>
        <dbReference type="PROSITE" id="PS50977"/>
    </source>
</evidence>
<dbReference type="Proteomes" id="UP000319769">
    <property type="component" value="Unassembled WGS sequence"/>
</dbReference>
<dbReference type="InterPro" id="IPR023772">
    <property type="entry name" value="DNA-bd_HTH_TetR-type_CS"/>
</dbReference>
<feature type="DNA-binding region" description="H-T-H motif" evidence="5">
    <location>
        <begin position="39"/>
        <end position="58"/>
    </location>
</feature>
<dbReference type="Gene3D" id="1.10.357.10">
    <property type="entry name" value="Tetracycline Repressor, domain 2"/>
    <property type="match status" value="1"/>
</dbReference>
<dbReference type="OrthoDB" id="3288227at2"/>
<dbReference type="PRINTS" id="PR00455">
    <property type="entry name" value="HTHTETR"/>
</dbReference>
<reference evidence="7" key="1">
    <citation type="submission" date="2019-09" db="EMBL/GenBank/DDBJ databases">
        <authorList>
            <person name="Teo W.F.A."/>
            <person name="Duangmal K."/>
        </authorList>
    </citation>
    <scope>NUCLEOTIDE SEQUENCE [LARGE SCALE GENOMIC DNA]</scope>
    <source>
        <strain evidence="7">K81G1</strain>
    </source>
</reference>
<evidence type="ECO:0000256" key="2">
    <source>
        <dbReference type="ARBA" id="ARBA00023015"/>
    </source>
</evidence>